<name>A0A8K2AUQ6_9ZZZZ</name>
<protein>
    <submittedName>
        <fullName evidence="1">Phosphodiesterase</fullName>
    </submittedName>
</protein>
<evidence type="ECO:0000313" key="1">
    <source>
        <dbReference type="EMBL" id="UHA56952.1"/>
    </source>
</evidence>
<dbReference type="AlphaFoldDB" id="A0A8K2AUQ6"/>
<dbReference type="InterPro" id="IPR003607">
    <property type="entry name" value="HD/PDEase_dom"/>
</dbReference>
<organism evidence="1">
    <name type="scientific">uncultured organism</name>
    <dbReference type="NCBI Taxonomy" id="155900"/>
    <lineage>
        <taxon>unclassified sequences</taxon>
        <taxon>environmental samples</taxon>
    </lineage>
</organism>
<dbReference type="Gene3D" id="1.10.3210.10">
    <property type="entry name" value="Hypothetical protein af1432"/>
    <property type="match status" value="1"/>
</dbReference>
<accession>A0A8K2AUQ6</accession>
<dbReference type="CDD" id="cd00077">
    <property type="entry name" value="HDc"/>
    <property type="match status" value="1"/>
</dbReference>
<dbReference type="SUPFAM" id="SSF109604">
    <property type="entry name" value="HD-domain/PDEase-like"/>
    <property type="match status" value="1"/>
</dbReference>
<sequence>MVLEFTAKTRLCDQWLQDIVGHDIDAALYLMFQLASTSTVGYSASHALVCATLCHILAQELQLQRHERDSLVRAAITMNISMTTLQNELALQNEPLSAAQKDAIGLHPQNSVTLLEELDIRDDLWLDVVAAHHDAPPAHTALSSLPTETRLTHILSTIDRYAAMISPRKSRSGRTASDSVREIIGHTGQQEDDVVVALMRTVGLCPPGTFVRLTNGDTAVVLRRSERVNFPLVASVARADGEPLDAPMLYHTVRGQPQVQAALARSAVTTQINHHMMVRLGLYAARVTNQLPVRDSVAPPPIV</sequence>
<reference evidence="1" key="1">
    <citation type="submission" date="2020-08" db="EMBL/GenBank/DDBJ databases">
        <authorList>
            <person name="Sharma R."/>
            <person name="Nain S."/>
        </authorList>
    </citation>
    <scope>NUCLEOTIDE SEQUENCE</scope>
</reference>
<proteinExistence type="predicted"/>
<dbReference type="EMBL" id="MT946374">
    <property type="protein sequence ID" value="UHA56952.1"/>
    <property type="molecule type" value="Genomic_DNA"/>
</dbReference>